<feature type="compositionally biased region" description="Basic residues" evidence="6">
    <location>
        <begin position="1587"/>
        <end position="1598"/>
    </location>
</feature>
<dbReference type="OrthoDB" id="10255632at2759"/>
<feature type="domain" description="Peptidase C50" evidence="7">
    <location>
        <begin position="1754"/>
        <end position="1851"/>
    </location>
</feature>
<comment type="catalytic activity">
    <reaction evidence="1">
        <text>All bonds known to be hydrolyzed by this endopeptidase have arginine in P1 and an acidic residue in P4. P6 is often occupied by an acidic residue or by a hydroxy-amino-acid residue, the phosphorylation of which enhances cleavage.</text>
        <dbReference type="EC" id="3.4.22.49"/>
    </reaction>
</comment>
<dbReference type="InterPro" id="IPR030397">
    <property type="entry name" value="SEPARIN_core_dom"/>
</dbReference>
<evidence type="ECO:0000256" key="4">
    <source>
        <dbReference type="ARBA" id="ARBA00022829"/>
    </source>
</evidence>
<dbReference type="SMART" id="SM00028">
    <property type="entry name" value="TPR"/>
    <property type="match status" value="4"/>
</dbReference>
<evidence type="ECO:0000313" key="8">
    <source>
        <dbReference type="EMBL" id="KAF8878488.1"/>
    </source>
</evidence>
<comment type="caution">
    <text evidence="8">The sequence shown here is derived from an EMBL/GenBank/DDBJ whole genome shotgun (WGS) entry which is preliminary data.</text>
</comment>
<evidence type="ECO:0000256" key="3">
    <source>
        <dbReference type="ARBA" id="ARBA00022801"/>
    </source>
</evidence>
<feature type="region of interest" description="Disordered" evidence="6">
    <location>
        <begin position="1587"/>
        <end position="1606"/>
    </location>
</feature>
<dbReference type="GO" id="GO:0051307">
    <property type="term" value="P:meiotic chromosome separation"/>
    <property type="evidence" value="ECO:0007669"/>
    <property type="project" value="TreeGrafter"/>
</dbReference>
<proteinExistence type="predicted"/>
<keyword evidence="3" id="KW-0378">Hydrolase</keyword>
<dbReference type="PANTHER" id="PTHR12792:SF0">
    <property type="entry name" value="SEPARIN"/>
    <property type="match status" value="1"/>
</dbReference>
<sequence length="1939" mass="213764">MRSVNEASQALSGVVQSRWKRSSKDASKTTLTTVTSAASKAAKSLLVLRRQRSGDLDVERAAGSVLGKLMALEMAQTQDTIDDLSNILVSPSTRSLLSWLPLFTPLPSKHTDSLLTRTYTALTKLALHLHHHPARQRGRTYALRCLIHTSPGTIEATTFWDQVTRFATAFAKATPSKAEEQATRILGFCEHWTAFAKRAGDISILQKINGFMQQPSSSQPSPSSSASTDSPPAEARTPQQEAVLEGAKYTIPFHRLPATAERRPREEAELARISGKVDRALEKLRRQCLKFIEANPVSVSSSSSACALDDVLRCLLSEVVGCLHNVLSSSDLSASFTRDLLTRSIDTLFILSRTKLNVTNPQTFVPAFEHLTLATTILNTVPTIRLPTLALSGPADEIVDIANYTRSMRYGSAVPFLVESCNLGGKALRLPRPRPEQVNEAREKEWTQLEEQLFRRWELLGVCYSKNGDRKHAYDAFKQAIHAFPYAFSGLLAQSDVQAPDALFGFSSSQNVKQLVALVDRVSYMAATSGSLGLNPGPSSTLLDPSVAGALLERQLDSLEPSRWKEGVRCVFIGLLKDALRVYKVGAGAADSMPIRRSRILVRCMEFLYRDQAQDGYVKEIGKDVEGLASMEAFGRDSQLCNYIPQYRVSAHLWIALHAHRRVDPEQHVIMAQRTEEACRIIKDQLALGSGSKADGTLNPNTSQPTKARKSISPKVVKKIVASSSKVVSPKRTRTTRSQRAPVQPPAAPRKAIPTRILQPVSVNVPQTPPRRSLEGVSSSQPAPLAFDNFDKFLSLLQLSARILGFLSLILPKARLLDMTRKLAQRHVGATSDGYILASLDLAHQYVALGKLKRATSIFNPALEMVRSGQASGDIAVQFLLRFSESLAVIEDVPKSSTVYIEALQISDQLDLEQKGLSTQQRIHARTRVLELAALASYVFGLVQYAKGDITASLEGLLQSLRLWNRAVEALVRLNPPTQPHSESDPFDTSSLKEAPPATTDSSIKGTNANEKKPAERRPLANGLEWRISEGLLATMFALTQAYFLRGSAREAEYFARQAAELAQQLNAPGMASHALARQGEVQLHMGLLEDAQASLVKAAELLKDVPGIEAIDVNRLKAECEARNLEEQDVHQMFDETVAMLEELDAAFRQFDNLAFGPRKSLGTSPGRNDGMDVLAPELLASLLSQRLWFLRDDVGDVFNSTLEKLLSLSSTSPQSKAEENALLGRLTLHGVYGRFRSDMFLSSLTESTIAVPLGMSGKEQVRLSLSTNEIVDALASAEEHFWAHLGMTSSKGNVIKVREAAKLLTLIGAFRTSLGDKRPDVPSVMAGLLDCSAALTLHRDMLDAIIHKFPPQCVDDLQWPLLSGSGSPLPRSSKARPAKFSLTPTSESDDEEDTLDTTQIALQDYWTSVRDKYRAQTLQPSVLSASEMAGLPASWTVINIAVTPDKSSLFISRQQGGSSAKTPLIFCIPLKGRRDHGGGDEDEHLTFEGAIQELKDIVRASDECTKIAINIKADDDEARSNWWKERGRLDVRMRELLENIEYCWLGAFKTVLSPRSNMSPESISELRAQFEKIFHRGLHVKDKKPKLKSASAHRKTSSAQMPVPSPSQFALDDTIVECFSTLSPKCRDEELEDLVYFVLDLYQFHGVPVAIAEVDIDLVVVDLRTVLEEYTSKVVKERQYKSSTACPDEHLFLVLDRNVQGLPWESMPILRGRSVSRIPSSQFLHDRITYAKLKRQSTAQASEGYEGAVVDPRKGFFILNPSGDLSRTEERFRDWAKDMKTAGWDGVIGENISEQQFVNALKSQDLVVYFGHGGGEQYIRSHRIRSLPTCAATMLWGCSSGALRDMGDFDRTGTPYNYMLAGCPTLVANLWDVTDKDIDKISQAVFDKLGLSGNLSKEKNSRNPTSIVTAVSQSRNSCKLKYLTGAAPVVYGIPFYI</sequence>
<dbReference type="GO" id="GO:0005634">
    <property type="term" value="C:nucleus"/>
    <property type="evidence" value="ECO:0007669"/>
    <property type="project" value="InterPro"/>
</dbReference>
<dbReference type="SUPFAM" id="SSF48452">
    <property type="entry name" value="TPR-like"/>
    <property type="match status" value="2"/>
</dbReference>
<dbReference type="PROSITE" id="PS51700">
    <property type="entry name" value="SEPARIN"/>
    <property type="match status" value="1"/>
</dbReference>
<keyword evidence="9" id="KW-1185">Reference proteome</keyword>
<keyword evidence="4" id="KW-0159">Chromosome partition</keyword>
<feature type="compositionally biased region" description="Low complexity" evidence="6">
    <location>
        <begin position="213"/>
        <end position="232"/>
    </location>
</feature>
<dbReference type="GO" id="GO:0005737">
    <property type="term" value="C:cytoplasm"/>
    <property type="evidence" value="ECO:0007669"/>
    <property type="project" value="TreeGrafter"/>
</dbReference>
<dbReference type="GO" id="GO:0072686">
    <property type="term" value="C:mitotic spindle"/>
    <property type="evidence" value="ECO:0007669"/>
    <property type="project" value="TreeGrafter"/>
</dbReference>
<accession>A0A9P5TIB3</accession>
<feature type="compositionally biased region" description="Basic residues" evidence="6">
    <location>
        <begin position="707"/>
        <end position="718"/>
    </location>
</feature>
<dbReference type="InterPro" id="IPR019734">
    <property type="entry name" value="TPR_rpt"/>
</dbReference>
<keyword evidence="5" id="KW-0802">TPR repeat</keyword>
<feature type="region of interest" description="Disordered" evidence="6">
    <location>
        <begin position="690"/>
        <end position="750"/>
    </location>
</feature>
<dbReference type="EMBL" id="JADNYJ010000158">
    <property type="protein sequence ID" value="KAF8878488.1"/>
    <property type="molecule type" value="Genomic_DNA"/>
</dbReference>
<evidence type="ECO:0000256" key="2">
    <source>
        <dbReference type="ARBA" id="ARBA00012489"/>
    </source>
</evidence>
<dbReference type="EC" id="3.4.22.49" evidence="2"/>
<evidence type="ECO:0000256" key="5">
    <source>
        <dbReference type="PROSITE-ProRule" id="PRU00339"/>
    </source>
</evidence>
<dbReference type="GO" id="GO:0004197">
    <property type="term" value="F:cysteine-type endopeptidase activity"/>
    <property type="evidence" value="ECO:0007669"/>
    <property type="project" value="InterPro"/>
</dbReference>
<feature type="region of interest" description="Disordered" evidence="6">
    <location>
        <begin position="212"/>
        <end position="240"/>
    </location>
</feature>
<evidence type="ECO:0000256" key="1">
    <source>
        <dbReference type="ARBA" id="ARBA00000451"/>
    </source>
</evidence>
<dbReference type="InterPro" id="IPR011990">
    <property type="entry name" value="TPR-like_helical_dom_sf"/>
</dbReference>
<reference evidence="8" key="1">
    <citation type="submission" date="2020-11" db="EMBL/GenBank/DDBJ databases">
        <authorList>
            <consortium name="DOE Joint Genome Institute"/>
            <person name="Ahrendt S."/>
            <person name="Riley R."/>
            <person name="Andreopoulos W."/>
            <person name="LaButti K."/>
            <person name="Pangilinan J."/>
            <person name="Ruiz-duenas F.J."/>
            <person name="Barrasa J.M."/>
            <person name="Sanchez-Garcia M."/>
            <person name="Camarero S."/>
            <person name="Miyauchi S."/>
            <person name="Serrano A."/>
            <person name="Linde D."/>
            <person name="Babiker R."/>
            <person name="Drula E."/>
            <person name="Ayuso-Fernandez I."/>
            <person name="Pacheco R."/>
            <person name="Padilla G."/>
            <person name="Ferreira P."/>
            <person name="Barriuso J."/>
            <person name="Kellner H."/>
            <person name="Castanera R."/>
            <person name="Alfaro M."/>
            <person name="Ramirez L."/>
            <person name="Pisabarro A.G."/>
            <person name="Kuo A."/>
            <person name="Tritt A."/>
            <person name="Lipzen A."/>
            <person name="He G."/>
            <person name="Yan M."/>
            <person name="Ng V."/>
            <person name="Cullen D."/>
            <person name="Martin F."/>
            <person name="Rosso M.-N."/>
            <person name="Henrissat B."/>
            <person name="Hibbett D."/>
            <person name="Martinez A.T."/>
            <person name="Grigoriev I.V."/>
        </authorList>
    </citation>
    <scope>NUCLEOTIDE SEQUENCE</scope>
    <source>
        <strain evidence="8">AH 44721</strain>
    </source>
</reference>
<organism evidence="8 9">
    <name type="scientific">Gymnopilus junonius</name>
    <name type="common">Spectacular rustgill mushroom</name>
    <name type="synonym">Gymnopilus spectabilis subsp. junonius</name>
    <dbReference type="NCBI Taxonomy" id="109634"/>
    <lineage>
        <taxon>Eukaryota</taxon>
        <taxon>Fungi</taxon>
        <taxon>Dikarya</taxon>
        <taxon>Basidiomycota</taxon>
        <taxon>Agaricomycotina</taxon>
        <taxon>Agaricomycetes</taxon>
        <taxon>Agaricomycetidae</taxon>
        <taxon>Agaricales</taxon>
        <taxon>Agaricineae</taxon>
        <taxon>Hymenogastraceae</taxon>
        <taxon>Gymnopilus</taxon>
    </lineage>
</organism>
<dbReference type="PROSITE" id="PS50005">
    <property type="entry name" value="TPR"/>
    <property type="match status" value="1"/>
</dbReference>
<feature type="compositionally biased region" description="Low complexity" evidence="6">
    <location>
        <begin position="719"/>
        <end position="728"/>
    </location>
</feature>
<feature type="region of interest" description="Disordered" evidence="6">
    <location>
        <begin position="975"/>
        <end position="1018"/>
    </location>
</feature>
<feature type="repeat" description="TPR" evidence="5">
    <location>
        <begin position="454"/>
        <end position="487"/>
    </location>
</feature>
<evidence type="ECO:0000259" key="7">
    <source>
        <dbReference type="PROSITE" id="PS51700"/>
    </source>
</evidence>
<dbReference type="GO" id="GO:0006508">
    <property type="term" value="P:proteolysis"/>
    <property type="evidence" value="ECO:0007669"/>
    <property type="project" value="InterPro"/>
</dbReference>
<evidence type="ECO:0000313" key="9">
    <source>
        <dbReference type="Proteomes" id="UP000724874"/>
    </source>
</evidence>
<feature type="region of interest" description="Disordered" evidence="6">
    <location>
        <begin position="1369"/>
        <end position="1396"/>
    </location>
</feature>
<protein>
    <recommendedName>
        <fullName evidence="2">separase</fullName>
        <ecNumber evidence="2">3.4.22.49</ecNumber>
    </recommendedName>
</protein>
<gene>
    <name evidence="8" type="ORF">CPB84DRAFT_1817505</name>
</gene>
<name>A0A9P5TIB3_GYMJU</name>
<evidence type="ECO:0000256" key="6">
    <source>
        <dbReference type="SAM" id="MobiDB-lite"/>
    </source>
</evidence>
<dbReference type="Proteomes" id="UP000724874">
    <property type="component" value="Unassembled WGS sequence"/>
</dbReference>
<dbReference type="PANTHER" id="PTHR12792">
    <property type="entry name" value="EXTRA SPINDLE POLES 1-RELATED"/>
    <property type="match status" value="1"/>
</dbReference>
<dbReference type="Gene3D" id="1.25.40.10">
    <property type="entry name" value="Tetratricopeptide repeat domain"/>
    <property type="match status" value="1"/>
</dbReference>
<feature type="compositionally biased region" description="Polar residues" evidence="6">
    <location>
        <begin position="999"/>
        <end position="1009"/>
    </location>
</feature>
<dbReference type="InterPro" id="IPR005314">
    <property type="entry name" value="Peptidase_C50"/>
</dbReference>
<dbReference type="GO" id="GO:0044732">
    <property type="term" value="C:mitotic spindle pole body"/>
    <property type="evidence" value="ECO:0007669"/>
    <property type="project" value="TreeGrafter"/>
</dbReference>
<dbReference type="Pfam" id="PF03568">
    <property type="entry name" value="Separin_C"/>
    <property type="match status" value="1"/>
</dbReference>